<comment type="caution">
    <text evidence="3">The sequence shown here is derived from an EMBL/GenBank/DDBJ whole genome shotgun (WGS) entry which is preliminary data.</text>
</comment>
<feature type="chain" id="PRO_5032841712" evidence="2">
    <location>
        <begin position="24"/>
        <end position="441"/>
    </location>
</feature>
<protein>
    <submittedName>
        <fullName evidence="3">Uncharacterized protein</fullName>
    </submittedName>
</protein>
<accession>A0A837D9H9</accession>
<gene>
    <name evidence="3" type="ORF">MINT15_21700</name>
</gene>
<evidence type="ECO:0000256" key="1">
    <source>
        <dbReference type="SAM" id="MobiDB-lite"/>
    </source>
</evidence>
<dbReference type="OrthoDB" id="3341722at2"/>
<evidence type="ECO:0000256" key="2">
    <source>
        <dbReference type="SAM" id="SignalP"/>
    </source>
</evidence>
<dbReference type="Proteomes" id="UP000030848">
    <property type="component" value="Unassembled WGS sequence"/>
</dbReference>
<dbReference type="AlphaFoldDB" id="A0A837D9H9"/>
<feature type="signal peptide" evidence="2">
    <location>
        <begin position="1"/>
        <end position="23"/>
    </location>
</feature>
<reference evidence="3 4" key="1">
    <citation type="submission" date="2014-10" db="EMBL/GenBank/DDBJ databases">
        <title>Genome sequence of Micropolyspora internatus JCM3315.</title>
        <authorList>
            <person name="Shin S.-K."/>
            <person name="Yi H."/>
        </authorList>
    </citation>
    <scope>NUCLEOTIDE SEQUENCE [LARGE SCALE GENOMIC DNA]</scope>
    <source>
        <strain evidence="3 4">JCM 3315</strain>
    </source>
</reference>
<dbReference type="RefSeq" id="WP_037310732.1">
    <property type="nucleotide sequence ID" value="NZ_CALJZO010000063.1"/>
</dbReference>
<organism evidence="3 4">
    <name type="scientific">Saccharomonospora viridis</name>
    <dbReference type="NCBI Taxonomy" id="1852"/>
    <lineage>
        <taxon>Bacteria</taxon>
        <taxon>Bacillati</taxon>
        <taxon>Actinomycetota</taxon>
        <taxon>Actinomycetes</taxon>
        <taxon>Pseudonocardiales</taxon>
        <taxon>Pseudonocardiaceae</taxon>
        <taxon>Saccharomonospora</taxon>
    </lineage>
</organism>
<evidence type="ECO:0000313" key="4">
    <source>
        <dbReference type="Proteomes" id="UP000030848"/>
    </source>
</evidence>
<evidence type="ECO:0000313" key="3">
    <source>
        <dbReference type="EMBL" id="KHF43865.1"/>
    </source>
</evidence>
<keyword evidence="2" id="KW-0732">Signal</keyword>
<sequence>MVTALTWALLLIGALLTPDPALAQRAEDSAAPLPPKLDVEAALAALETEQIYRAPGAVAYLDEELIRAELTDDMRVLVAPFTGPYGAEGHYANSEEYRTQVFRPLRDWAEDRGLVLIRVEGLLASSNKGVSAVASDLDGLRRHLGQYDVTSSVWTLVQHAKGSDTDAEPPHPMPEWVDPTPQQTAELVERLRRDRVYNAPGREDPFQGSLDLIRESTGFTLRVVAFPPVEPGEPMVDYAPALAEHFPDDVILVAYGDWLEIAGPHPVALSSARNYAYGRYQQGPYRAGMVLDDRIGTVLSRADELLTQHPFGRPQPKTVEQLITELAPWLLGGSALVLGGVPLAREFGRRMRSARTEREAFRYAKARAFAAIAELGEELLAHRDDPAPYVAAAAERHAAASALFEQATTSAAMKEVHDIADKGSRSLRKRAQHPTGPGTRT</sequence>
<name>A0A837D9H9_9PSEU</name>
<feature type="region of interest" description="Disordered" evidence="1">
    <location>
        <begin position="420"/>
        <end position="441"/>
    </location>
</feature>
<proteinExistence type="predicted"/>
<dbReference type="EMBL" id="JRZE01000004">
    <property type="protein sequence ID" value="KHF43865.1"/>
    <property type="molecule type" value="Genomic_DNA"/>
</dbReference>